<dbReference type="Proteomes" id="UP001497516">
    <property type="component" value="Chromosome 6"/>
</dbReference>
<protein>
    <submittedName>
        <fullName evidence="2">Uncharacterized protein</fullName>
    </submittedName>
</protein>
<sequence length="71" mass="7705">MTSTVGCWTGLGPGLVWAKCNYYLLTFIAKTWQQERLGPGPTIQAAGSSSVPPKQGRKERAASRRDVSCPH</sequence>
<dbReference type="AlphaFoldDB" id="A0AAV2FEA4"/>
<name>A0AAV2FEA4_9ROSI</name>
<feature type="region of interest" description="Disordered" evidence="1">
    <location>
        <begin position="38"/>
        <end position="71"/>
    </location>
</feature>
<feature type="compositionally biased region" description="Basic and acidic residues" evidence="1">
    <location>
        <begin position="56"/>
        <end position="71"/>
    </location>
</feature>
<accession>A0AAV2FEA4</accession>
<proteinExistence type="predicted"/>
<evidence type="ECO:0000313" key="3">
    <source>
        <dbReference type="Proteomes" id="UP001497516"/>
    </source>
</evidence>
<reference evidence="2 3" key="1">
    <citation type="submission" date="2024-04" db="EMBL/GenBank/DDBJ databases">
        <authorList>
            <person name="Fracassetti M."/>
        </authorList>
    </citation>
    <scope>NUCLEOTIDE SEQUENCE [LARGE SCALE GENOMIC DNA]</scope>
</reference>
<gene>
    <name evidence="2" type="ORF">LTRI10_LOCUS36971</name>
</gene>
<keyword evidence="3" id="KW-1185">Reference proteome</keyword>
<dbReference type="EMBL" id="OZ034819">
    <property type="protein sequence ID" value="CAL1396616.1"/>
    <property type="molecule type" value="Genomic_DNA"/>
</dbReference>
<evidence type="ECO:0000256" key="1">
    <source>
        <dbReference type="SAM" id="MobiDB-lite"/>
    </source>
</evidence>
<organism evidence="2 3">
    <name type="scientific">Linum trigynum</name>
    <dbReference type="NCBI Taxonomy" id="586398"/>
    <lineage>
        <taxon>Eukaryota</taxon>
        <taxon>Viridiplantae</taxon>
        <taxon>Streptophyta</taxon>
        <taxon>Embryophyta</taxon>
        <taxon>Tracheophyta</taxon>
        <taxon>Spermatophyta</taxon>
        <taxon>Magnoliopsida</taxon>
        <taxon>eudicotyledons</taxon>
        <taxon>Gunneridae</taxon>
        <taxon>Pentapetalae</taxon>
        <taxon>rosids</taxon>
        <taxon>fabids</taxon>
        <taxon>Malpighiales</taxon>
        <taxon>Linaceae</taxon>
        <taxon>Linum</taxon>
    </lineage>
</organism>
<evidence type="ECO:0000313" key="2">
    <source>
        <dbReference type="EMBL" id="CAL1396616.1"/>
    </source>
</evidence>